<feature type="region of interest" description="Disordered" evidence="4">
    <location>
        <begin position="341"/>
        <end position="361"/>
    </location>
</feature>
<dbReference type="Gene3D" id="3.40.50.970">
    <property type="match status" value="2"/>
</dbReference>
<dbReference type="SUPFAM" id="SSF52518">
    <property type="entry name" value="Thiamin diphosphate-binding fold (THDP-binding)"/>
    <property type="match status" value="2"/>
</dbReference>
<dbReference type="PANTHER" id="PTHR18968">
    <property type="entry name" value="THIAMINE PYROPHOSPHATE ENZYMES"/>
    <property type="match status" value="1"/>
</dbReference>
<evidence type="ECO:0000256" key="3">
    <source>
        <dbReference type="RuleBase" id="RU362132"/>
    </source>
</evidence>
<dbReference type="Gene3D" id="3.40.50.1220">
    <property type="entry name" value="TPP-binding domain"/>
    <property type="match status" value="1"/>
</dbReference>
<evidence type="ECO:0000259" key="7">
    <source>
        <dbReference type="Pfam" id="PF02776"/>
    </source>
</evidence>
<dbReference type="SUPFAM" id="SSF52467">
    <property type="entry name" value="DHS-like NAD/FAD-binding domain"/>
    <property type="match status" value="1"/>
</dbReference>
<dbReference type="InterPro" id="IPR045229">
    <property type="entry name" value="TPP_enz"/>
</dbReference>
<dbReference type="InterPro" id="IPR012001">
    <property type="entry name" value="Thiamin_PyroP_enz_TPP-bd_dom"/>
</dbReference>
<gene>
    <name evidence="8" type="primary">aruI</name>
    <name evidence="8" type="ORF">Psi02_49180</name>
</gene>
<proteinExistence type="inferred from homology"/>
<evidence type="ECO:0000256" key="1">
    <source>
        <dbReference type="ARBA" id="ARBA00007812"/>
    </source>
</evidence>
<organism evidence="8 9">
    <name type="scientific">Planotetraspora silvatica</name>
    <dbReference type="NCBI Taxonomy" id="234614"/>
    <lineage>
        <taxon>Bacteria</taxon>
        <taxon>Bacillati</taxon>
        <taxon>Actinomycetota</taxon>
        <taxon>Actinomycetes</taxon>
        <taxon>Streptosporangiales</taxon>
        <taxon>Streptosporangiaceae</taxon>
        <taxon>Planotetraspora</taxon>
    </lineage>
</organism>
<dbReference type="EMBL" id="BOOQ01000031">
    <property type="protein sequence ID" value="GII48494.1"/>
    <property type="molecule type" value="Genomic_DNA"/>
</dbReference>
<evidence type="ECO:0000259" key="6">
    <source>
        <dbReference type="Pfam" id="PF02775"/>
    </source>
</evidence>
<comment type="similarity">
    <text evidence="1 3">Belongs to the TPP enzyme family.</text>
</comment>
<accession>A0A8J3UU82</accession>
<dbReference type="CDD" id="cd07035">
    <property type="entry name" value="TPP_PYR_POX_like"/>
    <property type="match status" value="1"/>
</dbReference>
<dbReference type="GO" id="GO:0050660">
    <property type="term" value="F:flavin adenine dinucleotide binding"/>
    <property type="evidence" value="ECO:0007669"/>
    <property type="project" value="TreeGrafter"/>
</dbReference>
<dbReference type="InterPro" id="IPR012000">
    <property type="entry name" value="Thiamin_PyroP_enz_cen_dom"/>
</dbReference>
<dbReference type="InterPro" id="IPR029061">
    <property type="entry name" value="THDP-binding"/>
</dbReference>
<feature type="domain" description="Thiamine pyrophosphate enzyme central" evidence="5">
    <location>
        <begin position="207"/>
        <end position="337"/>
    </location>
</feature>
<dbReference type="AlphaFoldDB" id="A0A8J3UU82"/>
<protein>
    <submittedName>
        <fullName evidence="8">Putative 2-ketoarginine decarboxylase AruI</fullName>
    </submittedName>
</protein>
<comment type="caution">
    <text evidence="8">The sequence shown here is derived from an EMBL/GenBank/DDBJ whole genome shotgun (WGS) entry which is preliminary data.</text>
</comment>
<keyword evidence="9" id="KW-1185">Reference proteome</keyword>
<dbReference type="InterPro" id="IPR011766">
    <property type="entry name" value="TPP_enzyme_TPP-bd"/>
</dbReference>
<dbReference type="GO" id="GO:0005948">
    <property type="term" value="C:acetolactate synthase complex"/>
    <property type="evidence" value="ECO:0007669"/>
    <property type="project" value="TreeGrafter"/>
</dbReference>
<dbReference type="Pfam" id="PF02775">
    <property type="entry name" value="TPP_enzyme_C"/>
    <property type="match status" value="1"/>
</dbReference>
<evidence type="ECO:0000313" key="8">
    <source>
        <dbReference type="EMBL" id="GII48494.1"/>
    </source>
</evidence>
<dbReference type="GO" id="GO:0000287">
    <property type="term" value="F:magnesium ion binding"/>
    <property type="evidence" value="ECO:0007669"/>
    <property type="project" value="InterPro"/>
</dbReference>
<dbReference type="GO" id="GO:0009099">
    <property type="term" value="P:L-valine biosynthetic process"/>
    <property type="evidence" value="ECO:0007669"/>
    <property type="project" value="TreeGrafter"/>
</dbReference>
<dbReference type="InterPro" id="IPR029035">
    <property type="entry name" value="DHS-like_NAD/FAD-binding_dom"/>
</dbReference>
<evidence type="ECO:0000313" key="9">
    <source>
        <dbReference type="Proteomes" id="UP000644610"/>
    </source>
</evidence>
<dbReference type="PANTHER" id="PTHR18968:SF13">
    <property type="entry name" value="ACETOLACTATE SYNTHASE CATALYTIC SUBUNIT, MITOCHONDRIAL"/>
    <property type="match status" value="1"/>
</dbReference>
<feature type="domain" description="Thiamine pyrophosphate enzyme N-terminal TPP-binding" evidence="7">
    <location>
        <begin position="33"/>
        <end position="131"/>
    </location>
</feature>
<evidence type="ECO:0000256" key="4">
    <source>
        <dbReference type="SAM" id="MobiDB-lite"/>
    </source>
</evidence>
<dbReference type="GO" id="GO:0009097">
    <property type="term" value="P:isoleucine biosynthetic process"/>
    <property type="evidence" value="ECO:0007669"/>
    <property type="project" value="TreeGrafter"/>
</dbReference>
<feature type="domain" description="Thiamine pyrophosphate enzyme TPP-binding" evidence="6">
    <location>
        <begin position="430"/>
        <end position="548"/>
    </location>
</feature>
<keyword evidence="2 3" id="KW-0786">Thiamine pyrophosphate</keyword>
<dbReference type="Pfam" id="PF00205">
    <property type="entry name" value="TPP_enzyme_M"/>
    <property type="match status" value="1"/>
</dbReference>
<dbReference type="GO" id="GO:0030976">
    <property type="term" value="F:thiamine pyrophosphate binding"/>
    <property type="evidence" value="ECO:0007669"/>
    <property type="project" value="InterPro"/>
</dbReference>
<evidence type="ECO:0000256" key="2">
    <source>
        <dbReference type="ARBA" id="ARBA00023052"/>
    </source>
</evidence>
<dbReference type="Proteomes" id="UP000644610">
    <property type="component" value="Unassembled WGS sequence"/>
</dbReference>
<name>A0A8J3UU82_9ACTN</name>
<dbReference type="Pfam" id="PF02776">
    <property type="entry name" value="TPP_enzyme_N"/>
    <property type="match status" value="1"/>
</dbReference>
<dbReference type="GO" id="GO:0003984">
    <property type="term" value="F:acetolactate synthase activity"/>
    <property type="evidence" value="ECO:0007669"/>
    <property type="project" value="TreeGrafter"/>
</dbReference>
<sequence length="552" mass="56368">MVAAASRCPATRPDVEEIEINLLRVGPDGAMAGQPLIRALAAHGVDIVFGTPGTHGLPAYRHLHGFGVRHVSMRREQGAVHAAYGHARVTGRPGVCLLASGTPTLDAMGAVAQAYRDSVPVLLVSCDAGQAIGDQAAVMGSVTAYSHRVTSVAEIPVAVARAFAAMTSGRPRPAHIEVPADLSEALGAARPVAPIRLAVPAARAEDLDAAAERLSAAERPVIVAGGGARGAAGELRAVAERLGALVVTTAGGKGVIWDNHPLALGAGIHLHTVADLVEQADAVLVVGCELAPSDLWNGPLPLYGRLVRIDLDPAQIVADAVPEVAVVADAAQALRGLFERLDGRPDDGPAAGEGDLDPADRKLRDEIRDEWRRRKRAESRAEGAEWLEVVDALAAVLPRDAVVAAGAAALSARGVLANLPAHHPGAFLYGDTVAGFGLPAGVGAKIAAPWTPVAVLLDEHGAMTALAELAAAADLALPLPVVVVEGPEVPGDGDAASGPGNPVWASGPPSADLAALARALGCRSVRVSAPRVGAEVTRTFGADRPTLIWVTT</sequence>
<dbReference type="RefSeq" id="WP_203977953.1">
    <property type="nucleotide sequence ID" value="NZ_BAAAKY010000033.1"/>
</dbReference>
<reference evidence="8" key="1">
    <citation type="submission" date="2021-01" db="EMBL/GenBank/DDBJ databases">
        <title>Whole genome shotgun sequence of Planotetraspora silvatica NBRC 100141.</title>
        <authorList>
            <person name="Komaki H."/>
            <person name="Tamura T."/>
        </authorList>
    </citation>
    <scope>NUCLEOTIDE SEQUENCE</scope>
    <source>
        <strain evidence="8">NBRC 100141</strain>
    </source>
</reference>
<evidence type="ECO:0000259" key="5">
    <source>
        <dbReference type="Pfam" id="PF00205"/>
    </source>
</evidence>